<gene>
    <name evidence="2" type="ORF">Ga0061064_0741</name>
</gene>
<reference evidence="3" key="1">
    <citation type="submission" date="2015-08" db="EMBL/GenBank/DDBJ databases">
        <authorList>
            <person name="Varghese N."/>
        </authorList>
    </citation>
    <scope>NUCLEOTIDE SEQUENCE [LARGE SCALE GENOMIC DNA]</scope>
    <source>
        <strain evidence="3">DSM 27808</strain>
    </source>
</reference>
<evidence type="ECO:0000313" key="3">
    <source>
        <dbReference type="Proteomes" id="UP000182598"/>
    </source>
</evidence>
<dbReference type="Pfam" id="PF13460">
    <property type="entry name" value="NAD_binding_10"/>
    <property type="match status" value="1"/>
</dbReference>
<dbReference type="Gene3D" id="3.40.50.720">
    <property type="entry name" value="NAD(P)-binding Rossmann-like Domain"/>
    <property type="match status" value="1"/>
</dbReference>
<dbReference type="InterPro" id="IPR016040">
    <property type="entry name" value="NAD(P)-bd_dom"/>
</dbReference>
<protein>
    <submittedName>
        <fullName evidence="2">Nucleoside-diphosphate-sugar epimerase</fullName>
    </submittedName>
</protein>
<accession>A0A0K6GY88</accession>
<keyword evidence="3" id="KW-1185">Reference proteome</keyword>
<dbReference type="GO" id="GO:0005737">
    <property type="term" value="C:cytoplasm"/>
    <property type="evidence" value="ECO:0007669"/>
    <property type="project" value="TreeGrafter"/>
</dbReference>
<dbReference type="SUPFAM" id="SSF51735">
    <property type="entry name" value="NAD(P)-binding Rossmann-fold domains"/>
    <property type="match status" value="1"/>
</dbReference>
<dbReference type="InterPro" id="IPR036291">
    <property type="entry name" value="NAD(P)-bd_dom_sf"/>
</dbReference>
<organism evidence="2 3">
    <name type="scientific">Pseudidiomarina woesei</name>
    <dbReference type="NCBI Taxonomy" id="1381080"/>
    <lineage>
        <taxon>Bacteria</taxon>
        <taxon>Pseudomonadati</taxon>
        <taxon>Pseudomonadota</taxon>
        <taxon>Gammaproteobacteria</taxon>
        <taxon>Alteromonadales</taxon>
        <taxon>Idiomarinaceae</taxon>
        <taxon>Pseudidiomarina</taxon>
    </lineage>
</organism>
<evidence type="ECO:0000313" key="2">
    <source>
        <dbReference type="EMBL" id="CUA83696.1"/>
    </source>
</evidence>
<name>A0A0K6GY88_9GAMM</name>
<evidence type="ECO:0000259" key="1">
    <source>
        <dbReference type="Pfam" id="PF13460"/>
    </source>
</evidence>
<dbReference type="EMBL" id="CYHB01000001">
    <property type="protein sequence ID" value="CUA83696.1"/>
    <property type="molecule type" value="Genomic_DNA"/>
</dbReference>
<dbReference type="RefSeq" id="WP_055438395.1">
    <property type="nucleotide sequence ID" value="NZ_CYHB01000001.1"/>
</dbReference>
<dbReference type="InterPro" id="IPR051783">
    <property type="entry name" value="NAD(P)-dependent_oxidoreduct"/>
</dbReference>
<feature type="domain" description="NAD(P)-binding" evidence="1">
    <location>
        <begin position="10"/>
        <end position="203"/>
    </location>
</feature>
<dbReference type="GO" id="GO:0004029">
    <property type="term" value="F:aldehyde dehydrogenase (NAD+) activity"/>
    <property type="evidence" value="ECO:0007669"/>
    <property type="project" value="TreeGrafter"/>
</dbReference>
<dbReference type="PANTHER" id="PTHR48079:SF6">
    <property type="entry name" value="NAD(P)-BINDING DOMAIN-CONTAINING PROTEIN-RELATED"/>
    <property type="match status" value="1"/>
</dbReference>
<dbReference type="PROSITE" id="PS51257">
    <property type="entry name" value="PROKAR_LIPOPROTEIN"/>
    <property type="match status" value="1"/>
</dbReference>
<dbReference type="Proteomes" id="UP000182598">
    <property type="component" value="Unassembled WGS sequence"/>
</dbReference>
<dbReference type="PANTHER" id="PTHR48079">
    <property type="entry name" value="PROTEIN YEEZ"/>
    <property type="match status" value="1"/>
</dbReference>
<dbReference type="AlphaFoldDB" id="A0A0K6GY88"/>
<dbReference type="OrthoDB" id="9808276at2"/>
<proteinExistence type="predicted"/>
<sequence length="269" mass="29633">MKKVLLLGYGDIAQRTAPLLVASGWQVVGACRTPSGKAQVPGVELTAADANHEQDLRELLKQQFDAIVITLTPSDYSREGYHQGYVVPCRHLQHLLHQQAKTPRVIYVSSTGVYGQRDGEWVDEQSPTEPDSDSGDMLLQAERVILGSTAVTSVLRCSGIYGPGRERLQQQLKAGTATITPAWTNRIHSDDVAGFIAYLLEHPEHQEPVYVVTDNEPLLQADAYQRMADKLGIDISGLKRTDQVGPRGSKRLRNAKLRATGYTLKHPSL</sequence>